<dbReference type="RefSeq" id="XP_018064100.1">
    <property type="nucleotide sequence ID" value="XM_018220640.1"/>
</dbReference>
<keyword evidence="1" id="KW-1133">Transmembrane helix</keyword>
<feature type="transmembrane region" description="Helical" evidence="1">
    <location>
        <begin position="96"/>
        <end position="112"/>
    </location>
</feature>
<dbReference type="EMBL" id="KQ947431">
    <property type="protein sequence ID" value="KUJ09745.1"/>
    <property type="molecule type" value="Genomic_DNA"/>
</dbReference>
<feature type="chain" id="PRO_5007288089" evidence="2">
    <location>
        <begin position="19"/>
        <end position="645"/>
    </location>
</feature>
<dbReference type="Proteomes" id="UP000070700">
    <property type="component" value="Unassembled WGS sequence"/>
</dbReference>
<proteinExistence type="predicted"/>
<dbReference type="InParanoid" id="A0A132BBF6"/>
<organism evidence="3 4">
    <name type="scientific">Mollisia scopiformis</name>
    <name type="common">Conifer needle endophyte fungus</name>
    <name type="synonym">Phialocephala scopiformis</name>
    <dbReference type="NCBI Taxonomy" id="149040"/>
    <lineage>
        <taxon>Eukaryota</taxon>
        <taxon>Fungi</taxon>
        <taxon>Dikarya</taxon>
        <taxon>Ascomycota</taxon>
        <taxon>Pezizomycotina</taxon>
        <taxon>Leotiomycetes</taxon>
        <taxon>Helotiales</taxon>
        <taxon>Mollisiaceae</taxon>
        <taxon>Mollisia</taxon>
    </lineage>
</organism>
<dbReference type="GeneID" id="28830366"/>
<keyword evidence="1" id="KW-0812">Transmembrane</keyword>
<feature type="transmembrane region" description="Helical" evidence="1">
    <location>
        <begin position="536"/>
        <end position="556"/>
    </location>
</feature>
<keyword evidence="2" id="KW-0732">Signal</keyword>
<keyword evidence="4" id="KW-1185">Reference proteome</keyword>
<evidence type="ECO:0000256" key="2">
    <source>
        <dbReference type="SAM" id="SignalP"/>
    </source>
</evidence>
<dbReference type="AlphaFoldDB" id="A0A132BBF6"/>
<evidence type="ECO:0000256" key="1">
    <source>
        <dbReference type="SAM" id="Phobius"/>
    </source>
</evidence>
<name>A0A132BBF6_MOLSC</name>
<feature type="transmembrane region" description="Helical" evidence="1">
    <location>
        <begin position="403"/>
        <end position="422"/>
    </location>
</feature>
<accession>A0A132BBF6</accession>
<dbReference type="OrthoDB" id="3010248at2759"/>
<sequence length="645" mass="73108">MRSTLVICWLWLTSFTLAFDASNTSNTCTPPGPLLTTQTPNFAACLIKIDNFTVQERADSGCFGDPNTGVLTYSGCTAICGSDYALWEWKDTVDRLSLLVLPTIVLIAHLAFPPLGWWNYFVVMFHALGNPIGILRSLMTRLERHRRLRRASADVFSGDNLGMRATATVFATYEELSWQDLSGHFSDILIGKRLDPDERALLMRASHRLSSTRLASTSSAAVAIAALVATLASAIVQTIKQFDEVNTRVYNETAGTIAVMCIMFMSIPQVWFSARLGTFTTDSGASHILETMNERMKEVINKKELTNPLFPPLQLAVCPLQPRDRRPVLLLWLFERLPSRVSAYFDSFFSHCPLEPIAPAYDSEDARFIRDQVDYSSYISLNSAWRPCKHLAPDLHGRSHTQLTVISLLSVVFGACLPAVFLSLTNRSDQRPLAVGCRSLSWMTILGIWLSSFVLDSIFRFFVCRFSYRRDPVQKVRLLWQWTIAKDAFIACTVLVVILLVELGRYNSCWCRASFSKPFQVELFQFTAEQWSDAQIFWTSLPGAGLFINLTLILAFELRWKEWWGFIPWFRLEGGSPLCKTGREMQAELDELKVLERKDHEHIERVENTVPEPYDPGYKPDGAVGVQEYGEISNGQAQEFWRAQY</sequence>
<feature type="transmembrane region" description="Helical" evidence="1">
    <location>
        <begin position="484"/>
        <end position="501"/>
    </location>
</feature>
<dbReference type="KEGG" id="psco:LY89DRAFT_740817"/>
<evidence type="ECO:0000313" key="3">
    <source>
        <dbReference type="EMBL" id="KUJ09745.1"/>
    </source>
</evidence>
<evidence type="ECO:0000313" key="4">
    <source>
        <dbReference type="Proteomes" id="UP000070700"/>
    </source>
</evidence>
<feature type="transmembrane region" description="Helical" evidence="1">
    <location>
        <begin position="118"/>
        <end position="139"/>
    </location>
</feature>
<feature type="transmembrane region" description="Helical" evidence="1">
    <location>
        <begin position="214"/>
        <end position="236"/>
    </location>
</feature>
<feature type="signal peptide" evidence="2">
    <location>
        <begin position="1"/>
        <end position="18"/>
    </location>
</feature>
<protein>
    <submittedName>
        <fullName evidence="3">Uncharacterized protein</fullName>
    </submittedName>
</protein>
<feature type="transmembrane region" description="Helical" evidence="1">
    <location>
        <begin position="256"/>
        <end position="274"/>
    </location>
</feature>
<feature type="transmembrane region" description="Helical" evidence="1">
    <location>
        <begin position="442"/>
        <end position="463"/>
    </location>
</feature>
<keyword evidence="1" id="KW-0472">Membrane</keyword>
<reference evidence="3 4" key="1">
    <citation type="submission" date="2015-10" db="EMBL/GenBank/DDBJ databases">
        <title>Full genome of DAOMC 229536 Phialocephala scopiformis, a fungal endophyte of spruce producing the potent anti-insectan compound rugulosin.</title>
        <authorList>
            <consortium name="DOE Joint Genome Institute"/>
            <person name="Walker A.K."/>
            <person name="Frasz S.L."/>
            <person name="Seifert K.A."/>
            <person name="Miller J.D."/>
            <person name="Mondo S.J."/>
            <person name="Labutti K."/>
            <person name="Lipzen A."/>
            <person name="Dockter R."/>
            <person name="Kennedy M."/>
            <person name="Grigoriev I.V."/>
            <person name="Spatafora J.W."/>
        </authorList>
    </citation>
    <scope>NUCLEOTIDE SEQUENCE [LARGE SCALE GENOMIC DNA]</scope>
    <source>
        <strain evidence="3 4">CBS 120377</strain>
    </source>
</reference>
<gene>
    <name evidence="3" type="ORF">LY89DRAFT_740817</name>
</gene>